<feature type="domain" description="Bacterial Ig-like" evidence="2">
    <location>
        <begin position="2037"/>
        <end position="2129"/>
    </location>
</feature>
<dbReference type="Gene3D" id="2.160.20.10">
    <property type="entry name" value="Single-stranded right-handed beta-helix, Pectin lyase-like"/>
    <property type="match status" value="2"/>
</dbReference>
<dbReference type="InterPro" id="IPR044048">
    <property type="entry name" value="Big_12"/>
</dbReference>
<dbReference type="Pfam" id="PF19078">
    <property type="entry name" value="Big_12"/>
    <property type="match status" value="3"/>
</dbReference>
<gene>
    <name evidence="3" type="ORF">CJ255_14700</name>
</gene>
<dbReference type="SMART" id="SM00710">
    <property type="entry name" value="PbH1"/>
    <property type="match status" value="13"/>
</dbReference>
<name>A0A2A6RHE8_9CHLR</name>
<feature type="region of interest" description="Disordered" evidence="1">
    <location>
        <begin position="2310"/>
        <end position="2329"/>
    </location>
</feature>
<dbReference type="InterPro" id="IPR059226">
    <property type="entry name" value="Choice_anch_Q_dom"/>
</dbReference>
<keyword evidence="4" id="KW-1185">Reference proteome</keyword>
<dbReference type="PANTHER" id="PTHR34677">
    <property type="match status" value="1"/>
</dbReference>
<organism evidence="3 4">
    <name type="scientific">Candidatus Viridilinea mediisalina</name>
    <dbReference type="NCBI Taxonomy" id="2024553"/>
    <lineage>
        <taxon>Bacteria</taxon>
        <taxon>Bacillati</taxon>
        <taxon>Chloroflexota</taxon>
        <taxon>Chloroflexia</taxon>
        <taxon>Chloroflexales</taxon>
        <taxon>Chloroflexineae</taxon>
        <taxon>Oscillochloridaceae</taxon>
        <taxon>Candidatus Viridilinea</taxon>
    </lineage>
</organism>
<protein>
    <recommendedName>
        <fullName evidence="2">Bacterial Ig-like domain-containing protein</fullName>
    </recommendedName>
</protein>
<comment type="caution">
    <text evidence="3">The sequence shown here is derived from an EMBL/GenBank/DDBJ whole genome shotgun (WGS) entry which is preliminary data.</text>
</comment>
<dbReference type="EMBL" id="NQWI01000075">
    <property type="protein sequence ID" value="PDW02309.1"/>
    <property type="molecule type" value="Genomic_DNA"/>
</dbReference>
<dbReference type="InterPro" id="IPR006626">
    <property type="entry name" value="PbH1"/>
</dbReference>
<dbReference type="Gene3D" id="2.60.40.10">
    <property type="entry name" value="Immunoglobulins"/>
    <property type="match status" value="4"/>
</dbReference>
<proteinExistence type="predicted"/>
<dbReference type="InterPro" id="IPR013783">
    <property type="entry name" value="Ig-like_fold"/>
</dbReference>
<dbReference type="PANTHER" id="PTHR34677:SF3">
    <property type="entry name" value="BACTERIAL IG-LIKE DOMAIN-CONTAINING PROTEIN"/>
    <property type="match status" value="1"/>
</dbReference>
<feature type="domain" description="Bacterial Ig-like" evidence="2">
    <location>
        <begin position="1568"/>
        <end position="1661"/>
    </location>
</feature>
<dbReference type="NCBIfam" id="NF041518">
    <property type="entry name" value="choice_anch_Q"/>
    <property type="match status" value="2"/>
</dbReference>
<dbReference type="RefSeq" id="WP_097644857.1">
    <property type="nucleotide sequence ID" value="NZ_NQWI01000075.1"/>
</dbReference>
<dbReference type="OrthoDB" id="155079at2"/>
<feature type="domain" description="Bacterial Ig-like" evidence="2">
    <location>
        <begin position="2533"/>
        <end position="2625"/>
    </location>
</feature>
<evidence type="ECO:0000259" key="2">
    <source>
        <dbReference type="Pfam" id="PF19078"/>
    </source>
</evidence>
<evidence type="ECO:0000313" key="4">
    <source>
        <dbReference type="Proteomes" id="UP000220527"/>
    </source>
</evidence>
<accession>A0A2A6RHE8</accession>
<dbReference type="InterPro" id="IPR012334">
    <property type="entry name" value="Pectin_lyas_fold"/>
</dbReference>
<reference evidence="4" key="1">
    <citation type="submission" date="2017-08" db="EMBL/GenBank/DDBJ databases">
        <authorList>
            <person name="Grouzdev D.S."/>
            <person name="Gaisin V.A."/>
            <person name="Rysina M.S."/>
            <person name="Gorlenko V.M."/>
        </authorList>
    </citation>
    <scope>NUCLEOTIDE SEQUENCE [LARGE SCALE GENOMIC DNA]</scope>
    <source>
        <strain evidence="4">Kir15-3F</strain>
    </source>
</reference>
<sequence>MQSQRSKSPKVQNGFSFWLILVLVLSLFALVPPKSVLAQSTILRVNANVVGGSNDGSSWVNAYADLQEALAVANPGDQIWVAAGTYYPGAARENSFAMRNGVEIYGGFAGNETLLGERDWRANVTVLSGDINQSGTLAGNSLNVINNIGLDATAVLDGFTITGGNMDTGAANDRNGGGIRNTNSSPTLRNLIIHNNQVTDFGGGIYNNNSSPTLINVVISGNVAVNAGGGISNDTNSSPTLINVTISGNRTNDTPASGGGIENYGNSNPNIRNSIIWDNVGGQIISTGGAASTPVVNNSIVQGGWAGAGAGNLALNPQFIAPVAPGSAPTAAGNYRLQSISPAINAGSNDFVPGDLTTDLDGNPRTIGGTVDIGAFEWQPVIYVRPGGTGAGGSWQNARDLAAALANAQAGQELWVATGTYAPGNARADSFVLRNNVALYGGFAGTETAREDRDWVTNVVTLTGDIGTPGDVSDNSFHVVLGNALNNSAILDGFTITGGNANEDFTTNRGGGIRNSNGSPTLRNLIVRNNHAMRGGGGIYNWAGSPVISNVLLLDNRTEIVTEGLGFGGALFNEGGSHPILTNVIISGNQAREGGAIFNAASNPTLTNVLISGNFVSFNAAGIANNNSNPTLTNVTISGNRAANWGGGIVSWGGSSTTVRNSIIWGNLGGTAANIGGDTPTVSYSIVQGGYPGTGNLDSDPLFVNPIAAGSAPTDTGDYRLQPSSPAVNFGDNALIPSGVTTDLAGNPRIIGTTVDMGAYEALPAVLSINRAGANPTNAATVGFTVTFNMPVTGVDAGDFAMILTDGQVGSSISDVSGSGTTWLVEVATQEAVGTIGLNLVDNDTIQTNDTPPVPLGGMGLGNGNFTGQVYDVYRVPPTVTISPPSLSITNSGPVTYAVNFDGATTVTFTNTDVTLNTSGTATGSVAVTGSAPDFVVTISDIVGTGTLSISVAAGVAADPVGNLSLATDSAAFTVDNTPPTVSISDPSATATNTGPVTYTVTFTDATIYNFTPAAVTLNATDSATGTVTIFGSGPEFLVEISGITGDGALGISIAAGAASDTVGNLSPAVGPSTTFDVDNTPPTVSISDPSATATNTGPVTYTVTFTDATIYNFTPATVTLNATDSATGTVTIFGSGPEFLVEISGITGDGALGISIAAGAASDAAGNFAPGATSTTFTVDNTPPTITITGPSQSMTSTDPVTYAVSFEGASDYPFDDTFVTLTATGDATGTATVSGSGSEFVVTISAITGNGTLRISVGAGAALDAVGNPSPAAGPSDPFTVDNAPVGLTLGPPSSELTISGPVTFPMTFTNATTVSLTPAGVSINSASVTGDIAVVNGTTANPSVTVDNLVGNGTFTISIAAGIAFNAIGTPNEPSGPSAAVTVDQIPPGSPIVTGTTPTNNPRPTWDWVSGGGGGDGRFRYRLNNSDLSAELETSATSFTPTTDLSDGSHILYVQERDLAGNWSASGFLEIVIDTSVPNAPIVTSTTNITNSTTPTWSWTAQGGGNGTFRYRLNDSDLSTGATETNATSFTPTAPLDEGIHTLYVQERNAAETWSPSGSFAIEVDTTPPTVSLSTTSPSLTNVSPIPVTVNFSEPVSGFTATDVSLINATLSDFVGSGASYSFNMIPQSEGLVTASIGAGVANDAAGNPNQPSASLSIEYNTTAPIVNITTPTPINVANAASYTVSGTCDASAGTVSVTVGSVPGTAACSAGSFSLTLNVSSVPDGASISITASQTDAANNTGTVTASALKDTVPPSTSISAPSLIRTNSGPVTYTVSFADANTHNLTVSQISLEATGTATGSVMLDGSGPTYIVTIHAISGDGTLSIRVAAGGATDLAGNPSSAAGPSASFDVDNTAPNPPIVTGETPTNNTMPAWSWESGGGEGAGFFRYRLNNPDLSAEPETDATSFTPETELSEGAHILYVQERDTVGNWSESGSHEIVIDISIPNRPIVTGETPTNNTRPTWSWEPGGGGNGFFRHRLNDPDLSAESETSTTSFSPTTALDEGTHTLYVQERNEAGTWSASGEHTILIDTTAPTVTLSTTLSSPTNVSPVPVDVSFSEPVSGFVTTSVTLENATLITLTGSGAAYSIYLVPENQGLITITIGAGVVNDAAGNPNEASAPLSIEYNTTAPIVSIAPALPVNRSTVTNYAVEGTCDPTASAVTVSIGAVSQETPCASGNYSTTLDLSNEPDGPISIRAEQSDSAGNVGYATATSFKDVVDPTVSISAPSLALSNHRPVSYTVSFEGAEAYSFGLEHVSLTATDSASATLALSGEGPSFIVTLDDISGDGTLAISVTAGAARDAAGNEAEGAGPSESFTVDNTPPTVSIGTPALTLTNQGPVDFPISIAEAAEINLTPDDVSFTPSAGVSGEVVVLEGTSANPTVRIENLSGDGSFSISLGAGFAHDAAGNPSLAVGPSVEVTVDNTAPTLSISPPSLELTNSGPVTYTVIFTGAERYAFNAEHLSLNATGSATATVAVSGNGPTFTVTLDAITGDGMLDISIMEGAAHDAAGNPNPATGPSASFNVDNTAPTLRISSTVGNPTDVSPMPFTVSFSEQVFGFSANDLTLTNASVSNFTGSGANYSFRLTPQNEGPVTVTIGANVARDAAGNPNLTGDSFSVVYNASPPAVRITPLGPINAANAGSYTIAGTCANDAGDVTVKVGTFSVVVPCNAGNFSITLDLHGIPDGDKIAISAHQTNVLGKLGRSEVTVVKDVVLPRITINTLEAINASNVGRYTVSGTCSEGEGDVVVELGSLNATVGCNGGVYSTNFNLRNLPDGSEISVRVSQTDAVGNRDATEFVRIIKDVSPPRTTILSGPDNQTTSRTARFEFSGSDGDGSGIARFECSLNNAPFQTCTSPHTLNDLPTGNHVLHVRAIDRAGNVEPNPPSYRWIIRSTTLEQQRQHVFLPLVVR</sequence>
<dbReference type="InterPro" id="IPR011050">
    <property type="entry name" value="Pectin_lyase_fold/virulence"/>
</dbReference>
<evidence type="ECO:0000256" key="1">
    <source>
        <dbReference type="SAM" id="MobiDB-lite"/>
    </source>
</evidence>
<evidence type="ECO:0000313" key="3">
    <source>
        <dbReference type="EMBL" id="PDW02309.1"/>
    </source>
</evidence>
<dbReference type="Proteomes" id="UP000220527">
    <property type="component" value="Unassembled WGS sequence"/>
</dbReference>
<dbReference type="SUPFAM" id="SSF51126">
    <property type="entry name" value="Pectin lyase-like"/>
    <property type="match status" value="2"/>
</dbReference>